<evidence type="ECO:0000313" key="2">
    <source>
        <dbReference type="EMBL" id="ETW79522.1"/>
    </source>
</evidence>
<protein>
    <submittedName>
        <fullName evidence="2">Uncharacterized protein</fullName>
    </submittedName>
</protein>
<dbReference type="AlphaFoldDB" id="W4K130"/>
<feature type="transmembrane region" description="Helical" evidence="1">
    <location>
        <begin position="12"/>
        <end position="32"/>
    </location>
</feature>
<keyword evidence="1" id="KW-1133">Transmembrane helix</keyword>
<name>W4K130_HETIT</name>
<sequence length="50" mass="5907">LHSQSNAILHHYLATLVIHYFFFIFMGFPMPVPATYAWVTDPKYLGFCYH</sequence>
<dbReference type="HOGENOM" id="CLU_193161_0_0_1"/>
<accession>W4K130</accession>
<feature type="non-terminal residue" evidence="2">
    <location>
        <position position="1"/>
    </location>
</feature>
<dbReference type="KEGG" id="hir:HETIRDRAFT_322086"/>
<keyword evidence="1" id="KW-0472">Membrane</keyword>
<dbReference type="InParanoid" id="W4K130"/>
<dbReference type="EMBL" id="KI925460">
    <property type="protein sequence ID" value="ETW79522.1"/>
    <property type="molecule type" value="Genomic_DNA"/>
</dbReference>
<dbReference type="Proteomes" id="UP000030671">
    <property type="component" value="Unassembled WGS sequence"/>
</dbReference>
<reference evidence="2 3" key="1">
    <citation type="journal article" date="2012" name="New Phytol.">
        <title>Insight into trade-off between wood decay and parasitism from the genome of a fungal forest pathogen.</title>
        <authorList>
            <person name="Olson A."/>
            <person name="Aerts A."/>
            <person name="Asiegbu F."/>
            <person name="Belbahri L."/>
            <person name="Bouzid O."/>
            <person name="Broberg A."/>
            <person name="Canback B."/>
            <person name="Coutinho P.M."/>
            <person name="Cullen D."/>
            <person name="Dalman K."/>
            <person name="Deflorio G."/>
            <person name="van Diepen L.T."/>
            <person name="Dunand C."/>
            <person name="Duplessis S."/>
            <person name="Durling M."/>
            <person name="Gonthier P."/>
            <person name="Grimwood J."/>
            <person name="Fossdal C.G."/>
            <person name="Hansson D."/>
            <person name="Henrissat B."/>
            <person name="Hietala A."/>
            <person name="Himmelstrand K."/>
            <person name="Hoffmeister D."/>
            <person name="Hogberg N."/>
            <person name="James T.Y."/>
            <person name="Karlsson M."/>
            <person name="Kohler A."/>
            <person name="Kues U."/>
            <person name="Lee Y.H."/>
            <person name="Lin Y.C."/>
            <person name="Lind M."/>
            <person name="Lindquist E."/>
            <person name="Lombard V."/>
            <person name="Lucas S."/>
            <person name="Lunden K."/>
            <person name="Morin E."/>
            <person name="Murat C."/>
            <person name="Park J."/>
            <person name="Raffaello T."/>
            <person name="Rouze P."/>
            <person name="Salamov A."/>
            <person name="Schmutz J."/>
            <person name="Solheim H."/>
            <person name="Stahlberg J."/>
            <person name="Velez H."/>
            <person name="de Vries R.P."/>
            <person name="Wiebenga A."/>
            <person name="Woodward S."/>
            <person name="Yakovlev I."/>
            <person name="Garbelotto M."/>
            <person name="Martin F."/>
            <person name="Grigoriev I.V."/>
            <person name="Stenlid J."/>
        </authorList>
    </citation>
    <scope>NUCLEOTIDE SEQUENCE [LARGE SCALE GENOMIC DNA]</scope>
    <source>
        <strain evidence="2 3">TC 32-1</strain>
    </source>
</reference>
<keyword evidence="1" id="KW-0812">Transmembrane</keyword>
<evidence type="ECO:0000313" key="3">
    <source>
        <dbReference type="Proteomes" id="UP000030671"/>
    </source>
</evidence>
<evidence type="ECO:0000256" key="1">
    <source>
        <dbReference type="SAM" id="Phobius"/>
    </source>
</evidence>
<proteinExistence type="predicted"/>
<keyword evidence="3" id="KW-1185">Reference proteome</keyword>
<dbReference type="GeneID" id="20670812"/>
<organism evidence="2 3">
    <name type="scientific">Heterobasidion irregulare (strain TC 32-1)</name>
    <dbReference type="NCBI Taxonomy" id="747525"/>
    <lineage>
        <taxon>Eukaryota</taxon>
        <taxon>Fungi</taxon>
        <taxon>Dikarya</taxon>
        <taxon>Basidiomycota</taxon>
        <taxon>Agaricomycotina</taxon>
        <taxon>Agaricomycetes</taxon>
        <taxon>Russulales</taxon>
        <taxon>Bondarzewiaceae</taxon>
        <taxon>Heterobasidion</taxon>
        <taxon>Heterobasidion annosum species complex</taxon>
    </lineage>
</organism>
<dbReference type="RefSeq" id="XP_009548104.1">
    <property type="nucleotide sequence ID" value="XM_009549809.1"/>
</dbReference>
<gene>
    <name evidence="2" type="ORF">HETIRDRAFT_322086</name>
</gene>